<dbReference type="GO" id="GO:0005794">
    <property type="term" value="C:Golgi apparatus"/>
    <property type="evidence" value="ECO:0007669"/>
    <property type="project" value="TreeGrafter"/>
</dbReference>
<sequence>MPSTPTSPSAQTPSTYSPSTKSTRSRVVSMKLLPVKVGKNLKRQIRRLASFHHGDHHMILGPDHEKVAGETFDPVAPHSPPYHPVDIVHDFPLPPLTLPASPRVGYSKDSFTKSSEAVFGQHSARTSSQESLSHSLQTSSTMSSGPLSTSETHAEQQAAAPTSIPVVEDEGLQTPLPKTAEESELHPPAEEESALQAPAEEELAEIAETDEGQAVSSEPEPEPMFSSPPAVYVEPEVPDPFLIDGEENDYSDHGEEEAADAAAAVTESQVTISPPHEIPLASPSESIISQQPQHTVSLSLIPAPNINKDVPPPPSSDSETDSDEAPDLYHPGLVIPTMFLPIPNTDPLSTLLTKYIYPPEKRPVRDLTGDWQQSDFHTLVMTNSWRALARMARDRLVTTDPEDLTLILGLWYLRLSCLARLRLFNQTSAECTNLFVVLRAIEPLEARVWVFDRVLPFELEVMEVRIKYWAGDHMGHLDALYALLKKCKKKARKEKGNETAVAMWKERATRVCLIIASQLVEMKDFKAATKLLEPLCNQGADISTSALRSSIGRIYLQSGEVQTAAKHFAIVAADPEASQDLKDMNAGLLASAEGDWVRASTVFAALIQKDAENFAAVNNLCVTLLSQGKLKEGIDTLEVALKASPSSVVVAEPFLFNLSTLYELRSATAVENKRNLLLEVAKWSGDGLRTTCLKMPMT</sequence>
<reference evidence="2" key="1">
    <citation type="submission" date="2018-04" db="EMBL/GenBank/DDBJ databases">
        <title>Whole genome sequencing of Hypsizygus marmoreus.</title>
        <authorList>
            <person name="Choi I.-G."/>
            <person name="Min B."/>
            <person name="Kim J.-G."/>
            <person name="Kim S."/>
            <person name="Oh Y.-L."/>
            <person name="Kong W.-S."/>
            <person name="Park H."/>
            <person name="Jeong J."/>
            <person name="Song E.-S."/>
        </authorList>
    </citation>
    <scope>NUCLEOTIDE SEQUENCE [LARGE SCALE GENOMIC DNA]</scope>
    <source>
        <strain evidence="2">51987-8</strain>
    </source>
</reference>
<feature type="compositionally biased region" description="Acidic residues" evidence="1">
    <location>
        <begin position="199"/>
        <end position="211"/>
    </location>
</feature>
<name>A0A369JMB0_HYPMA</name>
<feature type="compositionally biased region" description="Acidic residues" evidence="1">
    <location>
        <begin position="244"/>
        <end position="259"/>
    </location>
</feature>
<feature type="compositionally biased region" description="Basic and acidic residues" evidence="1">
    <location>
        <begin position="179"/>
        <end position="189"/>
    </location>
</feature>
<evidence type="ECO:0000256" key="1">
    <source>
        <dbReference type="SAM" id="MobiDB-lite"/>
    </source>
</evidence>
<comment type="caution">
    <text evidence="2">The sequence shown here is derived from an EMBL/GenBank/DDBJ whole genome shotgun (WGS) entry which is preliminary data.</text>
</comment>
<dbReference type="InterPro" id="IPR011990">
    <property type="entry name" value="TPR-like_helical_dom_sf"/>
</dbReference>
<dbReference type="InParanoid" id="A0A369JMB0"/>
<feature type="compositionally biased region" description="Low complexity" evidence="1">
    <location>
        <begin position="1"/>
        <end position="26"/>
    </location>
</feature>
<dbReference type="Gene3D" id="1.25.40.10">
    <property type="entry name" value="Tetratricopeptide repeat domain"/>
    <property type="match status" value="1"/>
</dbReference>
<organism evidence="2 3">
    <name type="scientific">Hypsizygus marmoreus</name>
    <name type="common">White beech mushroom</name>
    <name type="synonym">Agaricus marmoreus</name>
    <dbReference type="NCBI Taxonomy" id="39966"/>
    <lineage>
        <taxon>Eukaryota</taxon>
        <taxon>Fungi</taxon>
        <taxon>Dikarya</taxon>
        <taxon>Basidiomycota</taxon>
        <taxon>Agaricomycotina</taxon>
        <taxon>Agaricomycetes</taxon>
        <taxon>Agaricomycetidae</taxon>
        <taxon>Agaricales</taxon>
        <taxon>Tricholomatineae</taxon>
        <taxon>Lyophyllaceae</taxon>
        <taxon>Hypsizygus</taxon>
    </lineage>
</organism>
<gene>
    <name evidence="2" type="primary">TRAPPC12</name>
    <name evidence="2" type="ORF">Hypma_012014</name>
</gene>
<feature type="compositionally biased region" description="Low complexity" evidence="1">
    <location>
        <begin position="126"/>
        <end position="150"/>
    </location>
</feature>
<evidence type="ECO:0000313" key="3">
    <source>
        <dbReference type="Proteomes" id="UP000076154"/>
    </source>
</evidence>
<dbReference type="AlphaFoldDB" id="A0A369JMB0"/>
<feature type="region of interest" description="Disordered" evidence="1">
    <location>
        <begin position="117"/>
        <end position="327"/>
    </location>
</feature>
<dbReference type="STRING" id="39966.A0A369JMB0"/>
<dbReference type="PANTHER" id="PTHR21581">
    <property type="entry name" value="D-ALANYL-D-ALANINE CARBOXYPEPTIDASE"/>
    <property type="match status" value="1"/>
</dbReference>
<keyword evidence="3" id="KW-1185">Reference proteome</keyword>
<dbReference type="Proteomes" id="UP000076154">
    <property type="component" value="Unassembled WGS sequence"/>
</dbReference>
<feature type="region of interest" description="Disordered" evidence="1">
    <location>
        <begin position="1"/>
        <end position="27"/>
    </location>
</feature>
<protein>
    <submittedName>
        <fullName evidence="2">Trafficking protein particle complex subunit 12</fullName>
    </submittedName>
</protein>
<dbReference type="GO" id="GO:0030008">
    <property type="term" value="C:TRAPP complex"/>
    <property type="evidence" value="ECO:0007669"/>
    <property type="project" value="TreeGrafter"/>
</dbReference>
<evidence type="ECO:0000313" key="2">
    <source>
        <dbReference type="EMBL" id="RDB20833.1"/>
    </source>
</evidence>
<dbReference type="PANTHER" id="PTHR21581:SF6">
    <property type="entry name" value="TRAFFICKING PROTEIN PARTICLE COMPLEX SUBUNIT 12"/>
    <property type="match status" value="1"/>
</dbReference>
<proteinExistence type="predicted"/>
<dbReference type="OrthoDB" id="428342at2759"/>
<dbReference type="SUPFAM" id="SSF48452">
    <property type="entry name" value="TPR-like"/>
    <property type="match status" value="1"/>
</dbReference>
<dbReference type="EMBL" id="LUEZ02000056">
    <property type="protein sequence ID" value="RDB20833.1"/>
    <property type="molecule type" value="Genomic_DNA"/>
</dbReference>
<accession>A0A369JMB0</accession>
<feature type="compositionally biased region" description="Low complexity" evidence="1">
    <location>
        <begin position="282"/>
        <end position="293"/>
    </location>
</feature>